<organism evidence="2 3">
    <name type="scientific">Alloprevotella tannerae ATCC 51259</name>
    <dbReference type="NCBI Taxonomy" id="626522"/>
    <lineage>
        <taxon>Bacteria</taxon>
        <taxon>Pseudomonadati</taxon>
        <taxon>Bacteroidota</taxon>
        <taxon>Bacteroidia</taxon>
        <taxon>Bacteroidales</taxon>
        <taxon>Prevotellaceae</taxon>
        <taxon>Alloprevotella</taxon>
    </lineage>
</organism>
<evidence type="ECO:0000313" key="2">
    <source>
        <dbReference type="EMBL" id="EEX70793.1"/>
    </source>
</evidence>
<dbReference type="AlphaFoldDB" id="C9LJG5"/>
<reference evidence="2" key="1">
    <citation type="submission" date="2009-09" db="EMBL/GenBank/DDBJ databases">
        <authorList>
            <person name="Weinstock G."/>
            <person name="Sodergren E."/>
            <person name="Clifton S."/>
            <person name="Fulton L."/>
            <person name="Fulton B."/>
            <person name="Courtney L."/>
            <person name="Fronick C."/>
            <person name="Harrison M."/>
            <person name="Strong C."/>
            <person name="Farmer C."/>
            <person name="Delahaunty K."/>
            <person name="Markovic C."/>
            <person name="Hall O."/>
            <person name="Minx P."/>
            <person name="Tomlinson C."/>
            <person name="Mitreva M."/>
            <person name="Nelson J."/>
            <person name="Hou S."/>
            <person name="Wollam A."/>
            <person name="Pepin K.H."/>
            <person name="Johnson M."/>
            <person name="Bhonagiri V."/>
            <person name="Nash W.E."/>
            <person name="Warren W."/>
            <person name="Chinwalla A."/>
            <person name="Mardis E.R."/>
            <person name="Wilson R.K."/>
        </authorList>
    </citation>
    <scope>NUCLEOTIDE SEQUENCE [LARGE SCALE GENOMIC DNA]</scope>
    <source>
        <strain evidence="2">ATCC 51259</strain>
    </source>
</reference>
<name>C9LJG5_9BACT</name>
<dbReference type="EMBL" id="ACIJ02000027">
    <property type="protein sequence ID" value="EEX70793.1"/>
    <property type="molecule type" value="Genomic_DNA"/>
</dbReference>
<accession>C9LJG5</accession>
<dbReference type="STRING" id="626522.GCWU000325_02377"/>
<comment type="caution">
    <text evidence="2">The sequence shown here is derived from an EMBL/GenBank/DDBJ whole genome shotgun (WGS) entry which is preliminary data.</text>
</comment>
<dbReference type="HOGENOM" id="CLU_3203697_0_0_10"/>
<evidence type="ECO:0000256" key="1">
    <source>
        <dbReference type="SAM" id="MobiDB-lite"/>
    </source>
</evidence>
<sequence>MKINNTKASDNEGLHSTAFNSNDLPLYSGSALTEICCIARKAKIA</sequence>
<proteinExistence type="predicted"/>
<dbReference type="Proteomes" id="UP000003460">
    <property type="component" value="Unassembled WGS sequence"/>
</dbReference>
<gene>
    <name evidence="2" type="ORF">GCWU000325_02377</name>
</gene>
<protein>
    <submittedName>
        <fullName evidence="2">Uncharacterized protein</fullName>
    </submittedName>
</protein>
<keyword evidence="3" id="KW-1185">Reference proteome</keyword>
<evidence type="ECO:0000313" key="3">
    <source>
        <dbReference type="Proteomes" id="UP000003460"/>
    </source>
</evidence>
<feature type="region of interest" description="Disordered" evidence="1">
    <location>
        <begin position="1"/>
        <end position="21"/>
    </location>
</feature>